<feature type="signal peptide" evidence="1">
    <location>
        <begin position="1"/>
        <end position="21"/>
    </location>
</feature>
<evidence type="ECO:0000256" key="1">
    <source>
        <dbReference type="SAM" id="SignalP"/>
    </source>
</evidence>
<organism evidence="2 3">
    <name type="scientific">Ceraceosorus bombacis</name>
    <dbReference type="NCBI Taxonomy" id="401625"/>
    <lineage>
        <taxon>Eukaryota</taxon>
        <taxon>Fungi</taxon>
        <taxon>Dikarya</taxon>
        <taxon>Basidiomycota</taxon>
        <taxon>Ustilaginomycotina</taxon>
        <taxon>Exobasidiomycetes</taxon>
        <taxon>Ceraceosorales</taxon>
        <taxon>Ceraceosoraceae</taxon>
        <taxon>Ceraceosorus</taxon>
    </lineage>
</organism>
<protein>
    <recommendedName>
        <fullName evidence="4">Secreted protein</fullName>
    </recommendedName>
</protein>
<evidence type="ECO:0008006" key="4">
    <source>
        <dbReference type="Google" id="ProtNLM"/>
    </source>
</evidence>
<keyword evidence="3" id="KW-1185">Reference proteome</keyword>
<dbReference type="AlphaFoldDB" id="A0A0P1BKI6"/>
<keyword evidence="1" id="KW-0732">Signal</keyword>
<accession>A0A0P1BKI6</accession>
<feature type="chain" id="PRO_5006059592" description="Secreted protein" evidence="1">
    <location>
        <begin position="22"/>
        <end position="113"/>
    </location>
</feature>
<sequence length="113" mass="12096">MTAFIFKYLLVFACLCYGTIGDKAPDGFTTHAKKYMIRSATSQNCASYPPAQACWTDICKASSRGKATINNLVDIGTSDVFWGECSTGNSSPKTDTDWTAKVATGLGFFPPGS</sequence>
<evidence type="ECO:0000313" key="2">
    <source>
        <dbReference type="EMBL" id="CEH16999.1"/>
    </source>
</evidence>
<dbReference type="EMBL" id="CCYA01000254">
    <property type="protein sequence ID" value="CEH16999.1"/>
    <property type="molecule type" value="Genomic_DNA"/>
</dbReference>
<evidence type="ECO:0000313" key="3">
    <source>
        <dbReference type="Proteomes" id="UP000054845"/>
    </source>
</evidence>
<reference evidence="2 3" key="1">
    <citation type="submission" date="2014-09" db="EMBL/GenBank/DDBJ databases">
        <authorList>
            <person name="Magalhaes I.L.F."/>
            <person name="Oliveira U."/>
            <person name="Santos F.R."/>
            <person name="Vidigal T.H.D.A."/>
            <person name="Brescovit A.D."/>
            <person name="Santos A.J."/>
        </authorList>
    </citation>
    <scope>NUCLEOTIDE SEQUENCE [LARGE SCALE GENOMIC DNA]</scope>
</reference>
<proteinExistence type="predicted"/>
<name>A0A0P1BKI6_9BASI</name>
<dbReference type="Proteomes" id="UP000054845">
    <property type="component" value="Unassembled WGS sequence"/>
</dbReference>